<dbReference type="SUPFAM" id="SSF82185">
    <property type="entry name" value="Histone H3 K4-specific methyltransferase SET7/9 N-terminal domain"/>
    <property type="match status" value="3"/>
</dbReference>
<dbReference type="PROSITE" id="PS50208">
    <property type="entry name" value="CASPASE_P20"/>
    <property type="match status" value="1"/>
</dbReference>
<evidence type="ECO:0000256" key="1">
    <source>
        <dbReference type="ARBA" id="ARBA00022737"/>
    </source>
</evidence>
<dbReference type="PANTHER" id="PTHR23084">
    <property type="entry name" value="PHOSPHATIDYLINOSITOL-4-PHOSPHATE 5-KINASE RELATED"/>
    <property type="match status" value="1"/>
</dbReference>
<gene>
    <name evidence="3" type="ordered locus">PP_0551</name>
</gene>
<dbReference type="GO" id="GO:0004197">
    <property type="term" value="F:cysteine-type endopeptidase activity"/>
    <property type="evidence" value="ECO:0007669"/>
    <property type="project" value="InterPro"/>
</dbReference>
<dbReference type="HOGENOM" id="CLU_018767_0_0_6"/>
<proteinExistence type="predicted"/>
<reference evidence="3 4" key="1">
    <citation type="journal article" date="2002" name="Environ. Microbiol.">
        <title>Complete genome sequence and comparative analysis of the metabolically versatile Pseudomonas putida KT2440.</title>
        <authorList>
            <person name="Nelson K.E."/>
            <person name="Weinel C."/>
            <person name="Paulsen I.T."/>
            <person name="Dodson R.J."/>
            <person name="Hilbert H."/>
            <person name="Martins dos Santos V.A."/>
            <person name="Fouts D.E."/>
            <person name="Gill S.R."/>
            <person name="Pop M."/>
            <person name="Holmes M."/>
            <person name="Brinkac L."/>
            <person name="Beanan M."/>
            <person name="DeBoy R.T."/>
            <person name="Daugherty S."/>
            <person name="Kolonay J."/>
            <person name="Madupu R."/>
            <person name="Nelson W."/>
            <person name="White O."/>
            <person name="Peterson J."/>
            <person name="Khouri H."/>
            <person name="Hance I."/>
            <person name="Chris Lee P."/>
            <person name="Holtzapple E."/>
            <person name="Scanlan D."/>
            <person name="Tran K."/>
            <person name="Moazzez A."/>
            <person name="Utterback T."/>
            <person name="Rizzo M."/>
            <person name="Lee K."/>
            <person name="Kosack D."/>
            <person name="Moestl D."/>
            <person name="Wedler H."/>
            <person name="Lauber J."/>
            <person name="Stjepandic D."/>
            <person name="Hoheisel J."/>
            <person name="Straetz M."/>
            <person name="Heim S."/>
            <person name="Kiewitz C."/>
            <person name="Eisen J.A."/>
            <person name="Timmis K.N."/>
            <person name="Dusterhoft A."/>
            <person name="Tummler B."/>
            <person name="Fraser C.M."/>
        </authorList>
    </citation>
    <scope>NUCLEOTIDE SEQUENCE [LARGE SCALE GENOMIC DNA]</scope>
    <source>
        <strain evidence="4">ATCC 47054 / DSM 6125 / CFBP 8728 / NCIMB 11950 / KT2440</strain>
    </source>
</reference>
<dbReference type="SMART" id="SM00698">
    <property type="entry name" value="MORN"/>
    <property type="match status" value="10"/>
</dbReference>
<dbReference type="GO" id="GO:0006508">
    <property type="term" value="P:proteolysis"/>
    <property type="evidence" value="ECO:0007669"/>
    <property type="project" value="InterPro"/>
</dbReference>
<dbReference type="Proteomes" id="UP000000556">
    <property type="component" value="Chromosome"/>
</dbReference>
<evidence type="ECO:0000259" key="2">
    <source>
        <dbReference type="PROSITE" id="PS50208"/>
    </source>
</evidence>
<dbReference type="KEGG" id="ppu:PP_0551"/>
<dbReference type="Gene3D" id="3.40.50.1460">
    <property type="match status" value="1"/>
</dbReference>
<dbReference type="eggNOG" id="COG4249">
    <property type="taxonomic scope" value="Bacteria"/>
</dbReference>
<dbReference type="Pfam" id="PF02493">
    <property type="entry name" value="MORN"/>
    <property type="match status" value="9"/>
</dbReference>
<dbReference type="eggNOG" id="COG4642">
    <property type="taxonomic scope" value="Bacteria"/>
</dbReference>
<dbReference type="PhylomeDB" id="Q88QE3"/>
<evidence type="ECO:0000313" key="4">
    <source>
        <dbReference type="Proteomes" id="UP000000556"/>
    </source>
</evidence>
<protein>
    <submittedName>
        <fullName evidence="3">MORN domain protein</fullName>
    </submittedName>
</protein>
<evidence type="ECO:0000313" key="3">
    <source>
        <dbReference type="EMBL" id="AAN66178.1"/>
    </source>
</evidence>
<dbReference type="PaxDb" id="160488-PP_0551"/>
<accession>Q88QE3</accession>
<dbReference type="Gene3D" id="2.20.110.10">
    <property type="entry name" value="Histone H3 K4-specific methyltransferase SET7/9 N-terminal domain"/>
    <property type="match status" value="4"/>
</dbReference>
<dbReference type="SUPFAM" id="SSF52129">
    <property type="entry name" value="Caspase-like"/>
    <property type="match status" value="1"/>
</dbReference>
<keyword evidence="4" id="KW-1185">Reference proteome</keyword>
<name>Q88QE3_PSEPK</name>
<organism evidence="3 4">
    <name type="scientific">Pseudomonas putida (strain ATCC 47054 / DSM 6125 / CFBP 8728 / NCIMB 11950 / KT2440)</name>
    <dbReference type="NCBI Taxonomy" id="160488"/>
    <lineage>
        <taxon>Bacteria</taxon>
        <taxon>Pseudomonadati</taxon>
        <taxon>Pseudomonadota</taxon>
        <taxon>Gammaproteobacteria</taxon>
        <taxon>Pseudomonadales</taxon>
        <taxon>Pseudomonadaceae</taxon>
        <taxon>Pseudomonas</taxon>
    </lineage>
</organism>
<keyword evidence="1" id="KW-0677">Repeat</keyword>
<sequence length="642" mass="70032">MAPVGAGGPANNATWWRTPALPVFAAEAAPTGYWQGSKAVRWHRGSLSQDPILRHTRQTYCPVLAMRPLLPITLVLLLAACGDGESLLPPDARLPDGGRYRGQVVDGLLQGEGRIDYPNGSWYAGSFKDGQWHGQGEWHGQNGEVYRGQFAEGLFQGLGDLITPGSHYSGTFRHGRRDGEGTLKQADQTYRGQFKDDLYDGAGQLELADGSRYQGLFAKGKPNGAGVRSDASGNQFSGHFVNGQLQGAGTYDSVDGEQYIGEFKDNRLEGRGRYENADGDVWIGEFKDGSLIGEGELLGSDGSHYKGEFADWRLSGQGSLQLADGSKYIGGFLNDAYHGHGRLILPSGKVESGTWANGVRVRDQNGKLLPDPLDLALLNQGRLLDEALVRVPRSAPPIQLYSLVVAGDGQQSVFLREADYVSRMLKVRFGARGQVTLVNHRDHMATRPMATRENLSRAAATLAERSGPEDLVFIYLTSHGSQDHQLVLDQPRLQLADLAADELATALAPLKDRDKVIVISACYSGGYIAPLKDERTLIMTAARADRVSFGCSEEADFTYFGDALFAEALNQTDDLKQAFELARASVAEREQREGFEASEPQLWAPPAVLEHWHQLRQQQAEEALRNATQANVSKQAKMPGTH</sequence>
<dbReference type="InterPro" id="IPR003409">
    <property type="entry name" value="MORN"/>
</dbReference>
<dbReference type="STRING" id="160488.PP_0551"/>
<dbReference type="AlphaFoldDB" id="Q88QE3"/>
<dbReference type="DNASU" id="1044335"/>
<dbReference type="PANTHER" id="PTHR23084:SF263">
    <property type="entry name" value="MORN REPEAT-CONTAINING PROTEIN 1"/>
    <property type="match status" value="1"/>
</dbReference>
<feature type="domain" description="Caspase family p20" evidence="2">
    <location>
        <begin position="457"/>
        <end position="522"/>
    </location>
</feature>
<dbReference type="BioCyc" id="PPUT160488:G1G01-601-MONOMER"/>
<dbReference type="InterPro" id="IPR001096">
    <property type="entry name" value="Peptidase_C13"/>
</dbReference>
<dbReference type="OrthoDB" id="345222at2"/>
<dbReference type="Pfam" id="PF01650">
    <property type="entry name" value="Peptidase_C13"/>
    <property type="match status" value="2"/>
</dbReference>
<dbReference type="PATRIC" id="fig|160488.4.peg.589"/>
<reference evidence="3 4" key="2">
    <citation type="journal article" date="2016" name="Environ. Microbiol.">
        <title>The revisited genome of Pseudomonas putida KT2440 enlightens its value as a robust metabolic chassis.</title>
        <authorList>
            <person name="Belda E."/>
            <person name="van Heck R.G."/>
            <person name="Lopez-Sanchez M.J."/>
            <person name="Cruveiller S."/>
            <person name="Barbe V."/>
            <person name="Fraser C."/>
            <person name="Klenk H.P."/>
            <person name="Petersen J."/>
            <person name="Morgat A."/>
            <person name="Nikel P.I."/>
            <person name="Vallenet D."/>
            <person name="Rouy Z."/>
            <person name="Sekowska A."/>
            <person name="Martins Dos Santos V.A."/>
            <person name="de Lorenzo V."/>
            <person name="Danchin A."/>
            <person name="Medigue C."/>
        </authorList>
    </citation>
    <scope>NUCLEOTIDE SEQUENCE [LARGE SCALE GENOMIC DNA]</scope>
    <source>
        <strain evidence="4">ATCC 47054 / DSM 6125 / CFBP 8728 / NCIMB 11950 / KT2440</strain>
    </source>
</reference>
<dbReference type="InterPro" id="IPR029030">
    <property type="entry name" value="Caspase-like_dom_sf"/>
</dbReference>
<dbReference type="InterPro" id="IPR001309">
    <property type="entry name" value="Pept_C14_p20"/>
</dbReference>
<dbReference type="EMBL" id="AE015451">
    <property type="protein sequence ID" value="AAN66178.1"/>
    <property type="molecule type" value="Genomic_DNA"/>
</dbReference>